<dbReference type="AlphaFoldDB" id="A0A5D6W9I9"/>
<dbReference type="OrthoDB" id="9801466at2"/>
<comment type="caution">
    <text evidence="2">The sequence shown here is derived from an EMBL/GenBank/DDBJ whole genome shotgun (WGS) entry which is preliminary data.</text>
</comment>
<gene>
    <name evidence="2" type="ORF">FZ040_03585</name>
</gene>
<dbReference type="SUPFAM" id="SSF50891">
    <property type="entry name" value="Cyclophilin-like"/>
    <property type="match status" value="1"/>
</dbReference>
<evidence type="ECO:0000313" key="3">
    <source>
        <dbReference type="Proteomes" id="UP000323646"/>
    </source>
</evidence>
<reference evidence="2 3" key="1">
    <citation type="submission" date="2019-08" db="EMBL/GenBank/DDBJ databases">
        <title>Selenomonas sp. mPRGC5 and Selenomonas sp. mPRGC8 isolated from ruminal fluid of dairy goat (Capra hircus).</title>
        <authorList>
            <person name="Poothong S."/>
            <person name="Nuengjamnong C."/>
            <person name="Tanasupawat S."/>
        </authorList>
    </citation>
    <scope>NUCLEOTIDE SEQUENCE [LARGE SCALE GENOMIC DNA]</scope>
    <source>
        <strain evidence="3">mPRGC5</strain>
    </source>
</reference>
<feature type="domain" description="Cyclophilin-like" evidence="1">
    <location>
        <begin position="3"/>
        <end position="110"/>
    </location>
</feature>
<evidence type="ECO:0000313" key="2">
    <source>
        <dbReference type="EMBL" id="TYZ25181.1"/>
    </source>
</evidence>
<dbReference type="InterPro" id="IPR029000">
    <property type="entry name" value="Cyclophilin-like_dom_sf"/>
</dbReference>
<dbReference type="Pfam" id="PF18050">
    <property type="entry name" value="Cyclophil_like2"/>
    <property type="match status" value="1"/>
</dbReference>
<protein>
    <recommendedName>
        <fullName evidence="1">Cyclophilin-like domain-containing protein</fullName>
    </recommendedName>
</protein>
<dbReference type="Gene3D" id="2.40.100.20">
    <property type="match status" value="1"/>
</dbReference>
<proteinExistence type="predicted"/>
<sequence>MKLNISQQEYTAVLEDNPATRQLMAKFPMTLEMEELNGNEKYYQFAEGFPANDEDIGQIHAGDIMLFASHYVVIFYKDFPSQYRYTRLGHIDNPKGLAEALGSGKAVVSFRK</sequence>
<evidence type="ECO:0000259" key="1">
    <source>
        <dbReference type="Pfam" id="PF18050"/>
    </source>
</evidence>
<name>A0A5D6W9I9_9FIRM</name>
<dbReference type="Proteomes" id="UP000323646">
    <property type="component" value="Unassembled WGS sequence"/>
</dbReference>
<accession>A0A5D6W9I9</accession>
<dbReference type="InterPro" id="IPR041183">
    <property type="entry name" value="Cyclophilin-like"/>
</dbReference>
<organism evidence="2 3">
    <name type="scientific">Selenomonas ruminis</name>
    <dbReference type="NCBI Taxonomy" id="2593411"/>
    <lineage>
        <taxon>Bacteria</taxon>
        <taxon>Bacillati</taxon>
        <taxon>Bacillota</taxon>
        <taxon>Negativicutes</taxon>
        <taxon>Selenomonadales</taxon>
        <taxon>Selenomonadaceae</taxon>
        <taxon>Selenomonas</taxon>
    </lineage>
</organism>
<keyword evidence="3" id="KW-1185">Reference proteome</keyword>
<dbReference type="EMBL" id="VTOY01000001">
    <property type="protein sequence ID" value="TYZ25181.1"/>
    <property type="molecule type" value="Genomic_DNA"/>
</dbReference>